<comment type="caution">
    <text evidence="2">The sequence shown here is derived from an EMBL/GenBank/DDBJ whole genome shotgun (WGS) entry which is preliminary data.</text>
</comment>
<feature type="signal peptide" evidence="1">
    <location>
        <begin position="1"/>
        <end position="23"/>
    </location>
</feature>
<gene>
    <name evidence="2" type="ORF">DI542_17845</name>
</gene>
<reference evidence="2 3" key="1">
    <citation type="submission" date="2017-11" db="EMBL/GenBank/DDBJ databases">
        <title>Infants hospitalized years apart are colonized by the same room-sourced microbial strains.</title>
        <authorList>
            <person name="Brooks B."/>
            <person name="Olm M.R."/>
            <person name="Firek B.A."/>
            <person name="Baker R."/>
            <person name="Thomas B.C."/>
            <person name="Morowitz M.J."/>
            <person name="Banfield J.F."/>
        </authorList>
    </citation>
    <scope>NUCLEOTIDE SEQUENCE [LARGE SCALE GENOMIC DNA]</scope>
    <source>
        <strain evidence="2">S2_003_000_R3_20</strain>
    </source>
</reference>
<evidence type="ECO:0000256" key="1">
    <source>
        <dbReference type="SAM" id="SignalP"/>
    </source>
</evidence>
<protein>
    <submittedName>
        <fullName evidence="2">NDxxF motif lipoprotein</fullName>
    </submittedName>
</protein>
<dbReference type="NCBIfam" id="NF033193">
    <property type="entry name" value="lipo_NDxxF"/>
    <property type="match status" value="1"/>
</dbReference>
<name>A0A2W5QZE7_ACIJO</name>
<feature type="chain" id="PRO_5015920070" evidence="1">
    <location>
        <begin position="24"/>
        <end position="203"/>
    </location>
</feature>
<evidence type="ECO:0000313" key="2">
    <source>
        <dbReference type="EMBL" id="PZQ83981.1"/>
    </source>
</evidence>
<dbReference type="EMBL" id="QFQJ01000176">
    <property type="protein sequence ID" value="PZQ83981.1"/>
    <property type="molecule type" value="Genomic_DNA"/>
</dbReference>
<proteinExistence type="predicted"/>
<dbReference type="PROSITE" id="PS51257">
    <property type="entry name" value="PROKAR_LIPOPROTEIN"/>
    <property type="match status" value="1"/>
</dbReference>
<dbReference type="Proteomes" id="UP000249282">
    <property type="component" value="Unassembled WGS sequence"/>
</dbReference>
<evidence type="ECO:0000313" key="3">
    <source>
        <dbReference type="Proteomes" id="UP000249282"/>
    </source>
</evidence>
<dbReference type="InterPro" id="IPR047903">
    <property type="entry name" value="NDxxF_lipo"/>
</dbReference>
<keyword evidence="2" id="KW-0449">Lipoprotein</keyword>
<accession>A0A2W5QZE7</accession>
<sequence length="203" mass="24048">MKKVYIFLLLIFSVILVSCSNSNNDNHIEKKNEEKIVEKPLPKRIFDKKTSNQYITENEMKKSIKLYLDKDEELSESSEYYEDKVDSEESLSQSETKNLKHLNSLRQKNDINFKNYIINNKLPKDYKKDTERISKYISHSNRYSKNLEKKLDQIINKSTKHEKVSTKDIGEIKDDSTIVNGREQSKIEKFLQEKNIKTKAFKK</sequence>
<keyword evidence="1" id="KW-0732">Signal</keyword>
<dbReference type="AlphaFoldDB" id="A0A2W5QZE7"/>
<organism evidence="2 3">
    <name type="scientific">Acinetobacter johnsonii</name>
    <dbReference type="NCBI Taxonomy" id="40214"/>
    <lineage>
        <taxon>Bacteria</taxon>
        <taxon>Pseudomonadati</taxon>
        <taxon>Pseudomonadota</taxon>
        <taxon>Gammaproteobacteria</taxon>
        <taxon>Moraxellales</taxon>
        <taxon>Moraxellaceae</taxon>
        <taxon>Acinetobacter</taxon>
    </lineage>
</organism>